<dbReference type="KEGG" id="cbk:CLL_A2250"/>
<reference evidence="1" key="2">
    <citation type="submission" date="2009-08" db="EMBL/GenBank/DDBJ databases">
        <authorList>
            <person name="Shrivastava S."/>
            <person name="Brinkac L.M."/>
            <person name="Dodson R.J."/>
            <person name="Harkins D.M."/>
            <person name="Durkin A.S."/>
            <person name="Sutton G."/>
        </authorList>
    </citation>
    <scope>NUCLEOTIDE SEQUENCE</scope>
    <source>
        <strain evidence="1">Eklund 17B</strain>
    </source>
</reference>
<dbReference type="PATRIC" id="fig|935198.13.peg.2204"/>
<dbReference type="EMBL" id="CP001056">
    <property type="protein sequence ID" value="ACD22819.1"/>
    <property type="molecule type" value="Genomic_DNA"/>
</dbReference>
<dbReference type="HOGENOM" id="CLU_175379_1_0_9"/>
<reference evidence="1" key="1">
    <citation type="submission" date="2009-06" db="EMBL/GenBank/DDBJ databases">
        <authorList>
            <consortium name="US DOE Joint Genome Institute (JGI-PGF)"/>
            <person name="Lucas S."/>
            <person name="Copeland A."/>
            <person name="Lapidus A."/>
            <person name="Glavina del Rio T."/>
            <person name="Dalin E."/>
            <person name="Tice H."/>
            <person name="Bruce D."/>
            <person name="Goodwin L."/>
            <person name="Pitluck S."/>
            <person name="Kyrpides N."/>
            <person name="Mavromatis K."/>
            <person name="Ivanova N."/>
            <person name="Saunders E."/>
            <person name="Brettin T."/>
            <person name="Detter J.C."/>
            <person name="Han C."/>
            <person name="Larimer F."/>
            <person name="Land M."/>
            <person name="Hauser L."/>
            <person name="Markowitz V."/>
            <person name="Cheng J.-F."/>
            <person name="Hugenholtz P."/>
            <person name="Woyke T."/>
            <person name="Wu D."/>
            <person name="Gronow S."/>
            <person name="Klenk H.-P."/>
            <person name="Eisen J.A."/>
        </authorList>
    </citation>
    <scope>NUCLEOTIDE SEQUENCE</scope>
    <source>
        <strain evidence="1">Eklund 17B</strain>
    </source>
</reference>
<evidence type="ECO:0000313" key="1">
    <source>
        <dbReference type="EMBL" id="ACD22819.1"/>
    </source>
</evidence>
<sequence length="87" mass="10693">MPYYPEDENKGHYEINTIEEKLISEYTGLNFIQIDELNIIEFWAYLRDSIIYKYNQTEKGQEYLEKCWIMEQTQPDRESLRNRFKKG</sequence>
<proteinExistence type="predicted"/>
<accession>U4PH77</accession>
<protein>
    <submittedName>
        <fullName evidence="1">Uncharacterized protein</fullName>
    </submittedName>
</protein>
<name>B2TQU3_CLOBB</name>
<dbReference type="AlphaFoldDB" id="B2TQU3"/>
<organism evidence="1">
    <name type="scientific">Clostridium botulinum (strain Eklund 17B / Type B)</name>
    <dbReference type="NCBI Taxonomy" id="935198"/>
    <lineage>
        <taxon>Bacteria</taxon>
        <taxon>Bacillati</taxon>
        <taxon>Bacillota</taxon>
        <taxon>Clostridia</taxon>
        <taxon>Eubacteriales</taxon>
        <taxon>Clostridiaceae</taxon>
        <taxon>Clostridium</taxon>
    </lineage>
</organism>
<accession>B2TQU3</accession>
<gene>
    <name evidence="1" type="ordered locus">CLL_A2250</name>
</gene>